<evidence type="ECO:0000256" key="1">
    <source>
        <dbReference type="ARBA" id="ARBA00004459"/>
    </source>
</evidence>
<reference evidence="9" key="1">
    <citation type="submission" date="2015-02" db="EMBL/GenBank/DDBJ databases">
        <title>Description and complete genome sequence of the first cultured representative of the subdivision 5 of the Verrucomicrobia phylum.</title>
        <authorList>
            <person name="Spring S."/>
            <person name="Bunk B."/>
            <person name="Sproer C."/>
            <person name="Klenk H.-P."/>
        </authorList>
    </citation>
    <scope>NUCLEOTIDE SEQUENCE [LARGE SCALE GENOMIC DNA]</scope>
    <source>
        <strain evidence="9">L21-Fru-AB</strain>
    </source>
</reference>
<evidence type="ECO:0000256" key="2">
    <source>
        <dbReference type="ARBA" id="ARBA00022729"/>
    </source>
</evidence>
<dbReference type="PROSITE" id="PS51257">
    <property type="entry name" value="PROKAR_LIPOPROTEIN"/>
    <property type="match status" value="1"/>
</dbReference>
<feature type="signal peptide" evidence="6">
    <location>
        <begin position="1"/>
        <end position="18"/>
    </location>
</feature>
<gene>
    <name evidence="8" type="ORF">L21SP4_01629</name>
</gene>
<dbReference type="PANTHER" id="PTHR35603">
    <property type="match status" value="1"/>
</dbReference>
<accession>A0A0G3EHI9</accession>
<sequence precursor="true">MKKSVIVSAGLAAVLAFTSGCFVSSRSGQVYSRDQARQIHQVEEGTVKAVRPVTIEGSRTPVGAIAGGVLGGALGRNIGSGGGRDLATAAGAVGGAAAGAAAEQQLTKKKGLEITVELDSGRNVTVVQEADVQFSPGERVRVLTAGDGSARVTK</sequence>
<organism evidence="8 9">
    <name type="scientific">Kiritimatiella glycovorans</name>
    <dbReference type="NCBI Taxonomy" id="1307763"/>
    <lineage>
        <taxon>Bacteria</taxon>
        <taxon>Pseudomonadati</taxon>
        <taxon>Kiritimatiellota</taxon>
        <taxon>Kiritimatiellia</taxon>
        <taxon>Kiritimatiellales</taxon>
        <taxon>Kiritimatiellaceae</taxon>
        <taxon>Kiritimatiella</taxon>
    </lineage>
</organism>
<feature type="domain" description="Glycine zipper 2TM" evidence="7">
    <location>
        <begin position="63"/>
        <end position="102"/>
    </location>
</feature>
<dbReference type="RefSeq" id="WP_052882157.1">
    <property type="nucleotide sequence ID" value="NZ_CP010904.1"/>
</dbReference>
<evidence type="ECO:0000256" key="5">
    <source>
        <dbReference type="ARBA" id="ARBA00023288"/>
    </source>
</evidence>
<dbReference type="Pfam" id="PF05433">
    <property type="entry name" value="Rick_17kDa_Anti"/>
    <property type="match status" value="1"/>
</dbReference>
<dbReference type="PATRIC" id="fig|1609981.3.peg.1690"/>
<dbReference type="GO" id="GO:0009279">
    <property type="term" value="C:cell outer membrane"/>
    <property type="evidence" value="ECO:0007669"/>
    <property type="project" value="UniProtKB-SubCell"/>
</dbReference>
<dbReference type="OrthoDB" id="5298161at2"/>
<dbReference type="STRING" id="1307763.L21SP4_01629"/>
<dbReference type="KEGG" id="vbl:L21SP4_01629"/>
<dbReference type="Proteomes" id="UP000035268">
    <property type="component" value="Chromosome"/>
</dbReference>
<dbReference type="EMBL" id="CP010904">
    <property type="protein sequence ID" value="AKJ64872.1"/>
    <property type="molecule type" value="Genomic_DNA"/>
</dbReference>
<dbReference type="PANTHER" id="PTHR35603:SF1">
    <property type="entry name" value="OUTER MEMBRANE LIPOPROTEIN SLYB"/>
    <property type="match status" value="1"/>
</dbReference>
<name>A0A0G3EHI9_9BACT</name>
<comment type="subcellular location">
    <subcellularLocation>
        <location evidence="1">Cell outer membrane</location>
        <topology evidence="1">Lipid-anchor</topology>
    </subcellularLocation>
</comment>
<evidence type="ECO:0000256" key="3">
    <source>
        <dbReference type="ARBA" id="ARBA00023136"/>
    </source>
</evidence>
<keyword evidence="3" id="KW-0472">Membrane</keyword>
<proteinExistence type="predicted"/>
<feature type="chain" id="PRO_5005183993" evidence="6">
    <location>
        <begin position="19"/>
        <end position="154"/>
    </location>
</feature>
<keyword evidence="2 6" id="KW-0732">Signal</keyword>
<reference evidence="8 9" key="2">
    <citation type="journal article" date="2016" name="ISME J.">
        <title>Characterization of the first cultured representative of Verrucomicrobia subdivision 5 indicates the proposal of a novel phylum.</title>
        <authorList>
            <person name="Spring S."/>
            <person name="Bunk B."/>
            <person name="Sproer C."/>
            <person name="Schumann P."/>
            <person name="Rohde M."/>
            <person name="Tindall B.J."/>
            <person name="Klenk H.P."/>
        </authorList>
    </citation>
    <scope>NUCLEOTIDE SEQUENCE [LARGE SCALE GENOMIC DNA]</scope>
    <source>
        <strain evidence="8 9">L21-Fru-AB</strain>
    </source>
</reference>
<evidence type="ECO:0000256" key="4">
    <source>
        <dbReference type="ARBA" id="ARBA00023139"/>
    </source>
</evidence>
<dbReference type="AlphaFoldDB" id="A0A0G3EHI9"/>
<protein>
    <submittedName>
        <fullName evidence="8">Outer membrane lipoprotein</fullName>
    </submittedName>
</protein>
<keyword evidence="5 8" id="KW-0449">Lipoprotein</keyword>
<evidence type="ECO:0000259" key="7">
    <source>
        <dbReference type="Pfam" id="PF05433"/>
    </source>
</evidence>
<evidence type="ECO:0000256" key="6">
    <source>
        <dbReference type="SAM" id="SignalP"/>
    </source>
</evidence>
<keyword evidence="9" id="KW-1185">Reference proteome</keyword>
<dbReference type="InterPro" id="IPR051407">
    <property type="entry name" value="Bact_OM_lipoprot/Surf_antigen"/>
</dbReference>
<evidence type="ECO:0000313" key="9">
    <source>
        <dbReference type="Proteomes" id="UP000035268"/>
    </source>
</evidence>
<evidence type="ECO:0000313" key="8">
    <source>
        <dbReference type="EMBL" id="AKJ64872.1"/>
    </source>
</evidence>
<keyword evidence="4" id="KW-0564">Palmitate</keyword>
<dbReference type="InterPro" id="IPR008816">
    <property type="entry name" value="Gly_zipper_2TM_dom"/>
</dbReference>